<keyword evidence="12" id="KW-1185">Reference proteome</keyword>
<protein>
    <recommendedName>
        <fullName evidence="7">Phosphoinositide phospholipase C</fullName>
        <ecNumber evidence="7">3.1.4.11</ecNumber>
    </recommendedName>
</protein>
<dbReference type="Proteomes" id="UP000054251">
    <property type="component" value="Unassembled WGS sequence"/>
</dbReference>
<dbReference type="InterPro" id="IPR001711">
    <property type="entry name" value="PLipase_C_Pinositol-sp_Y"/>
</dbReference>
<dbReference type="GO" id="GO:0051209">
    <property type="term" value="P:release of sequestered calcium ion into cytosol"/>
    <property type="evidence" value="ECO:0007669"/>
    <property type="project" value="TreeGrafter"/>
</dbReference>
<evidence type="ECO:0000256" key="8">
    <source>
        <dbReference type="SAM" id="MobiDB-lite"/>
    </source>
</evidence>
<dbReference type="GO" id="GO:0016042">
    <property type="term" value="P:lipid catabolic process"/>
    <property type="evidence" value="ECO:0007669"/>
    <property type="project" value="UniProtKB-KW"/>
</dbReference>
<dbReference type="InterPro" id="IPR000909">
    <property type="entry name" value="PLipase_C_PInositol-sp_X_dom"/>
</dbReference>
<dbReference type="GO" id="GO:0048015">
    <property type="term" value="P:phosphatidylinositol-mediated signaling"/>
    <property type="evidence" value="ECO:0007669"/>
    <property type="project" value="TreeGrafter"/>
</dbReference>
<evidence type="ECO:0000256" key="4">
    <source>
        <dbReference type="ARBA" id="ARBA00023098"/>
    </source>
</evidence>
<comment type="catalytic activity">
    <reaction evidence="1 7">
        <text>a 1,2-diacyl-sn-glycero-3-phospho-(1D-myo-inositol-4,5-bisphosphate) + H2O = 1D-myo-inositol 1,4,5-trisphosphate + a 1,2-diacyl-sn-glycerol + H(+)</text>
        <dbReference type="Rhea" id="RHEA:33179"/>
        <dbReference type="ChEBI" id="CHEBI:15377"/>
        <dbReference type="ChEBI" id="CHEBI:15378"/>
        <dbReference type="ChEBI" id="CHEBI:17815"/>
        <dbReference type="ChEBI" id="CHEBI:58456"/>
        <dbReference type="ChEBI" id="CHEBI:203600"/>
        <dbReference type="EC" id="3.1.4.11"/>
    </reaction>
</comment>
<dbReference type="PROSITE" id="PS50007">
    <property type="entry name" value="PIPLC_X_DOMAIN"/>
    <property type="match status" value="1"/>
</dbReference>
<evidence type="ECO:0000313" key="11">
    <source>
        <dbReference type="EMBL" id="KRZ99485.1"/>
    </source>
</evidence>
<keyword evidence="4 7" id="KW-0443">Lipid metabolism</keyword>
<feature type="domain" description="PI-PLC Y-box" evidence="10">
    <location>
        <begin position="272"/>
        <end position="389"/>
    </location>
</feature>
<evidence type="ECO:0000256" key="2">
    <source>
        <dbReference type="ARBA" id="ARBA00022801"/>
    </source>
</evidence>
<keyword evidence="2 7" id="KW-0378">Hydrolase</keyword>
<evidence type="ECO:0000259" key="10">
    <source>
        <dbReference type="PROSITE" id="PS50008"/>
    </source>
</evidence>
<feature type="domain" description="C2" evidence="9">
    <location>
        <begin position="389"/>
        <end position="524"/>
    </location>
</feature>
<dbReference type="InterPro" id="IPR035892">
    <property type="entry name" value="C2_domain_sf"/>
</dbReference>
<dbReference type="Gene3D" id="3.20.20.190">
    <property type="entry name" value="Phosphatidylinositol (PI) phosphodiesterase"/>
    <property type="match status" value="1"/>
</dbReference>
<sequence>MTYDTFKIFMTEIQKENFTEEYLKKIFKKFCIEDKTYWIPENFNNFLLSKYSSPMYNAATNESYFDHPLNEYFISSSHNTYLMGRQVAGDSSIEGYIKALQRGCRCVEVDIWDGYIDGTDNNDKANSEPIVSHGRTFTSSISLNNVFKTIKKYSFITSQFPLIISLEINCSIDNQLKVVKTLKEVLGDTLVTQPIDDKLTLPSPLQLKHKILLKVKKTSPFNDLIASENGNYVSSTTSTTTSFSEDNGSGGTKRRSSFSIRRRKARKITDVLSDLGVYLQGLKFRNFSLPESKTFNHCFSLSEKSINTMLKDEIKCASIDKHNRKYFMRVYPSNIRLKSSNFLPMKYWSHGVQMVATNWQTYDLGQQINESLFESTNRKGYVLKPDQLRKPLLKSSNRPLSTKQTITTKLEIEIVSAHQLPKPKGSVSAINPFINFDITGASDITWDHGSSPLRTSIIPENGFNPIWNEKFSGTITSSDDFVFLRFLINASSSVSEVEEVQPIGILVCKLFDLKQGYRYLPINDLLGEELIYSTLFVKINYREL</sequence>
<keyword evidence="5" id="KW-0807">Transducer</keyword>
<dbReference type="PANTHER" id="PTHR10336:SF36">
    <property type="entry name" value="1-PHOSPHATIDYLINOSITOL 4,5-BISPHOSPHATE PHOSPHODIESTERASE BETA-4"/>
    <property type="match status" value="1"/>
</dbReference>
<feature type="compositionally biased region" description="Low complexity" evidence="8">
    <location>
        <begin position="235"/>
        <end position="244"/>
    </location>
</feature>
<dbReference type="EC" id="3.1.4.11" evidence="7"/>
<accession>A0A0V1PTB7</accession>
<dbReference type="SMART" id="SM00239">
    <property type="entry name" value="C2"/>
    <property type="match status" value="1"/>
</dbReference>
<proteinExistence type="predicted"/>
<dbReference type="CDD" id="cd00275">
    <property type="entry name" value="C2_PLC_like"/>
    <property type="match status" value="1"/>
</dbReference>
<evidence type="ECO:0000256" key="5">
    <source>
        <dbReference type="ARBA" id="ARBA00023224"/>
    </source>
</evidence>
<evidence type="ECO:0000256" key="6">
    <source>
        <dbReference type="ARBA" id="ARBA00059664"/>
    </source>
</evidence>
<dbReference type="GeneID" id="26841780"/>
<dbReference type="PROSITE" id="PS50004">
    <property type="entry name" value="C2"/>
    <property type="match status" value="1"/>
</dbReference>
<dbReference type="EMBL" id="LMYN01000140">
    <property type="protein sequence ID" value="KRZ99485.1"/>
    <property type="molecule type" value="Genomic_DNA"/>
</dbReference>
<organism evidence="11 12">
    <name type="scientific">Debaryomyces fabryi</name>
    <dbReference type="NCBI Taxonomy" id="58627"/>
    <lineage>
        <taxon>Eukaryota</taxon>
        <taxon>Fungi</taxon>
        <taxon>Dikarya</taxon>
        <taxon>Ascomycota</taxon>
        <taxon>Saccharomycotina</taxon>
        <taxon>Pichiomycetes</taxon>
        <taxon>Debaryomycetaceae</taxon>
        <taxon>Debaryomyces</taxon>
    </lineage>
</organism>
<dbReference type="SUPFAM" id="SSF51695">
    <property type="entry name" value="PLC-like phosphodiesterases"/>
    <property type="match status" value="1"/>
</dbReference>
<dbReference type="GO" id="GO:0004435">
    <property type="term" value="F:phosphatidylinositol-4,5-bisphosphate phospholipase C activity"/>
    <property type="evidence" value="ECO:0007669"/>
    <property type="project" value="UniProtKB-EC"/>
</dbReference>
<dbReference type="PRINTS" id="PR00390">
    <property type="entry name" value="PHPHLIPASEC"/>
</dbReference>
<reference evidence="11 12" key="1">
    <citation type="submission" date="2015-11" db="EMBL/GenBank/DDBJ databases">
        <title>The genome of Debaryomyces fabryi.</title>
        <authorList>
            <person name="Tafer H."/>
            <person name="Lopandic K."/>
        </authorList>
    </citation>
    <scope>NUCLEOTIDE SEQUENCE [LARGE SCALE GENOMIC DNA]</scope>
    <source>
        <strain evidence="11 12">CBS 789</strain>
    </source>
</reference>
<dbReference type="Pfam" id="PF00388">
    <property type="entry name" value="PI-PLC-X"/>
    <property type="match status" value="1"/>
</dbReference>
<keyword evidence="3 7" id="KW-0442">Lipid degradation</keyword>
<dbReference type="SUPFAM" id="SSF49562">
    <property type="entry name" value="C2 domain (Calcium/lipid-binding domain, CaLB)"/>
    <property type="match status" value="1"/>
</dbReference>
<dbReference type="SMART" id="SM00149">
    <property type="entry name" value="PLCYc"/>
    <property type="match status" value="1"/>
</dbReference>
<dbReference type="SMART" id="SM00148">
    <property type="entry name" value="PLCXc"/>
    <property type="match status" value="1"/>
</dbReference>
<evidence type="ECO:0000313" key="12">
    <source>
        <dbReference type="Proteomes" id="UP000054251"/>
    </source>
</evidence>
<dbReference type="PANTHER" id="PTHR10336">
    <property type="entry name" value="PHOSPHOINOSITIDE-SPECIFIC PHOSPHOLIPASE C FAMILY PROTEIN"/>
    <property type="match status" value="1"/>
</dbReference>
<name>A0A0V1PTB7_9ASCO</name>
<dbReference type="PROSITE" id="PS50008">
    <property type="entry name" value="PIPLC_Y_DOMAIN"/>
    <property type="match status" value="1"/>
</dbReference>
<gene>
    <name evidence="11" type="ORF">AC631_04771</name>
</gene>
<dbReference type="AlphaFoldDB" id="A0A0V1PTB7"/>
<dbReference type="OrthoDB" id="269822at2759"/>
<evidence type="ECO:0000256" key="7">
    <source>
        <dbReference type="RuleBase" id="RU361133"/>
    </source>
</evidence>
<dbReference type="InterPro" id="IPR011992">
    <property type="entry name" value="EF-hand-dom_pair"/>
</dbReference>
<dbReference type="FunFam" id="3.20.20.190:FF:000039">
    <property type="entry name" value="Phosphoinositide phospholipase C"/>
    <property type="match status" value="1"/>
</dbReference>
<dbReference type="InterPro" id="IPR001192">
    <property type="entry name" value="PI-PLC_fam"/>
</dbReference>
<comment type="function">
    <text evidence="6">The production of the second messenger molecules diacylglycerol (DAG) and inositol 1,4,5-trisphosphate (IP3) is mediated by activated phosphatidylinositol-specific phospholipase C enzymes.</text>
</comment>
<evidence type="ECO:0000256" key="3">
    <source>
        <dbReference type="ARBA" id="ARBA00022963"/>
    </source>
</evidence>
<dbReference type="InterPro" id="IPR017946">
    <property type="entry name" value="PLC-like_Pdiesterase_TIM-brl"/>
</dbReference>
<dbReference type="Pfam" id="PF00168">
    <property type="entry name" value="C2"/>
    <property type="match status" value="1"/>
</dbReference>
<evidence type="ECO:0000259" key="9">
    <source>
        <dbReference type="PROSITE" id="PS50004"/>
    </source>
</evidence>
<comment type="caution">
    <text evidence="11">The sequence shown here is derived from an EMBL/GenBank/DDBJ whole genome shotgun (WGS) entry which is preliminary data.</text>
</comment>
<dbReference type="Pfam" id="PF00387">
    <property type="entry name" value="PI-PLC-Y"/>
    <property type="match status" value="1"/>
</dbReference>
<feature type="region of interest" description="Disordered" evidence="8">
    <location>
        <begin position="235"/>
        <end position="257"/>
    </location>
</feature>
<evidence type="ECO:0000256" key="1">
    <source>
        <dbReference type="ARBA" id="ARBA00001195"/>
    </source>
</evidence>
<dbReference type="Gene3D" id="2.60.40.150">
    <property type="entry name" value="C2 domain"/>
    <property type="match status" value="1"/>
</dbReference>
<dbReference type="InterPro" id="IPR000008">
    <property type="entry name" value="C2_dom"/>
</dbReference>
<dbReference type="SUPFAM" id="SSF47473">
    <property type="entry name" value="EF-hand"/>
    <property type="match status" value="1"/>
</dbReference>
<dbReference type="CDD" id="cd08598">
    <property type="entry name" value="PI-PLC1c_yeast"/>
    <property type="match status" value="1"/>
</dbReference>
<dbReference type="RefSeq" id="XP_015465588.1">
    <property type="nucleotide sequence ID" value="XM_015613600.1"/>
</dbReference>